<gene>
    <name evidence="3" type="ORF">A2368_04135</name>
</gene>
<dbReference type="Proteomes" id="UP000176682">
    <property type="component" value="Unassembled WGS sequence"/>
</dbReference>
<feature type="region of interest" description="Disordered" evidence="1">
    <location>
        <begin position="46"/>
        <end position="69"/>
    </location>
</feature>
<keyword evidence="2" id="KW-0812">Transmembrane</keyword>
<evidence type="ECO:0000313" key="4">
    <source>
        <dbReference type="Proteomes" id="UP000176682"/>
    </source>
</evidence>
<proteinExistence type="predicted"/>
<name>A0A1F5FHB5_9BACT</name>
<protein>
    <submittedName>
        <fullName evidence="3">Uncharacterized protein</fullName>
    </submittedName>
</protein>
<organism evidence="3 4">
    <name type="scientific">Candidatus Collierbacteria bacterium RIFOXYB1_FULL_49_13</name>
    <dbReference type="NCBI Taxonomy" id="1817728"/>
    <lineage>
        <taxon>Bacteria</taxon>
        <taxon>Candidatus Collieribacteriota</taxon>
    </lineage>
</organism>
<comment type="caution">
    <text evidence="3">The sequence shown here is derived from an EMBL/GenBank/DDBJ whole genome shotgun (WGS) entry which is preliminary data.</text>
</comment>
<keyword evidence="2" id="KW-1133">Transmembrane helix</keyword>
<feature type="transmembrane region" description="Helical" evidence="2">
    <location>
        <begin position="23"/>
        <end position="43"/>
    </location>
</feature>
<reference evidence="3 4" key="1">
    <citation type="journal article" date="2016" name="Nat. Commun.">
        <title>Thousands of microbial genomes shed light on interconnected biogeochemical processes in an aquifer system.</title>
        <authorList>
            <person name="Anantharaman K."/>
            <person name="Brown C.T."/>
            <person name="Hug L.A."/>
            <person name="Sharon I."/>
            <person name="Castelle C.J."/>
            <person name="Probst A.J."/>
            <person name="Thomas B.C."/>
            <person name="Singh A."/>
            <person name="Wilkins M.J."/>
            <person name="Karaoz U."/>
            <person name="Brodie E.L."/>
            <person name="Williams K.H."/>
            <person name="Hubbard S.S."/>
            <person name="Banfield J.F."/>
        </authorList>
    </citation>
    <scope>NUCLEOTIDE SEQUENCE [LARGE SCALE GENOMIC DNA]</scope>
</reference>
<dbReference type="EMBL" id="MFAM01000028">
    <property type="protein sequence ID" value="OGD78980.1"/>
    <property type="molecule type" value="Genomic_DNA"/>
</dbReference>
<sequence>MGLACYAMGHQSSFMEGAMCKCFIFLLVVAVVIVAAVGPLGILDKGQDAPVKADTSPTGQRVGTSHRVDPTTGELRLTFQADN</sequence>
<evidence type="ECO:0000256" key="1">
    <source>
        <dbReference type="SAM" id="MobiDB-lite"/>
    </source>
</evidence>
<dbReference type="AlphaFoldDB" id="A0A1F5FHB5"/>
<evidence type="ECO:0000313" key="3">
    <source>
        <dbReference type="EMBL" id="OGD78980.1"/>
    </source>
</evidence>
<keyword evidence="2" id="KW-0472">Membrane</keyword>
<evidence type="ECO:0000256" key="2">
    <source>
        <dbReference type="SAM" id="Phobius"/>
    </source>
</evidence>
<accession>A0A1F5FHB5</accession>